<comment type="caution">
    <text evidence="1">The sequence shown here is derived from an EMBL/GenBank/DDBJ whole genome shotgun (WGS) entry which is preliminary data.</text>
</comment>
<sequence>MLANTHRIRGLRLDRSRISIDGKPLSDYAVFTLADGISIDDAKPVTMFQTAPGRSGGWDMTLDDPYGYPALGRREITMRIAATGDPMEIEEAKTLVGGANGRNVRIGGLTNLGEFHGRLSTGAWEDHHDAAGLLRWSVCELTLDAEPCAYGPTQRIDLPLDGKTMHASIRGNRPTHPVLHQLVDEKVDDVTPESVTHTLTVNGQRVRAYGTLKGAGLWDEPHELLLDCENRQTTWQGKPIPIAIDDDYPGMPPGPATFSASLSPKTNVKKYSQYITYTPQWLI</sequence>
<dbReference type="EMBL" id="JAAIII010000002">
    <property type="protein sequence ID" value="NMM93490.1"/>
    <property type="molecule type" value="Genomic_DNA"/>
</dbReference>
<protein>
    <submittedName>
        <fullName evidence="1">3-hydroxy-3-methylglutaryl CoA synthase</fullName>
    </submittedName>
</protein>
<reference evidence="1 2" key="1">
    <citation type="submission" date="2020-02" db="EMBL/GenBank/DDBJ databases">
        <title>Characterization of phylogenetic diversity of novel bifidobacterial species isolated in Czech ZOOs.</title>
        <authorList>
            <person name="Lugli G.A."/>
            <person name="Vera N.B."/>
            <person name="Ventura M."/>
        </authorList>
    </citation>
    <scope>NUCLEOTIDE SEQUENCE [LARGE SCALE GENOMIC DNA]</scope>
    <source>
        <strain evidence="1 2">DSM 109957</strain>
    </source>
</reference>
<organism evidence="1 2">
    <name type="scientific">Bifidobacterium oedipodis</name>
    <dbReference type="NCBI Taxonomy" id="2675322"/>
    <lineage>
        <taxon>Bacteria</taxon>
        <taxon>Bacillati</taxon>
        <taxon>Actinomycetota</taxon>
        <taxon>Actinomycetes</taxon>
        <taxon>Bifidobacteriales</taxon>
        <taxon>Bifidobacteriaceae</taxon>
        <taxon>Bifidobacterium</taxon>
    </lineage>
</organism>
<evidence type="ECO:0000313" key="2">
    <source>
        <dbReference type="Proteomes" id="UP000532194"/>
    </source>
</evidence>
<accession>A0A7Y0ENI0</accession>
<name>A0A7Y0ENI0_9BIFI</name>
<dbReference type="Proteomes" id="UP000532194">
    <property type="component" value="Unassembled WGS sequence"/>
</dbReference>
<proteinExistence type="predicted"/>
<gene>
    <name evidence="1" type="ORF">G1C95_0675</name>
</gene>
<evidence type="ECO:0000313" key="1">
    <source>
        <dbReference type="EMBL" id="NMM93490.1"/>
    </source>
</evidence>
<dbReference type="AlphaFoldDB" id="A0A7Y0ENI0"/>
<keyword evidence="2" id="KW-1185">Reference proteome</keyword>